<evidence type="ECO:0000256" key="1">
    <source>
        <dbReference type="SAM" id="MobiDB-lite"/>
    </source>
</evidence>
<feature type="compositionally biased region" description="Basic and acidic residues" evidence="1">
    <location>
        <begin position="1"/>
        <end position="12"/>
    </location>
</feature>
<feature type="compositionally biased region" description="Polar residues" evidence="1">
    <location>
        <begin position="72"/>
        <end position="82"/>
    </location>
</feature>
<evidence type="ECO:0000313" key="4">
    <source>
        <dbReference type="Proteomes" id="UP001174694"/>
    </source>
</evidence>
<feature type="compositionally biased region" description="Polar residues" evidence="1">
    <location>
        <begin position="15"/>
        <end position="27"/>
    </location>
</feature>
<name>A0AA38VML8_9PEZI</name>
<protein>
    <recommendedName>
        <fullName evidence="2">DUF7514 domain-containing protein</fullName>
    </recommendedName>
</protein>
<dbReference type="PANTHER" id="PTHR39611">
    <property type="entry name" value="HYDROXYPROLINE-RICH GLYCOPROTEIN DZ-HRGP-RELATED"/>
    <property type="match status" value="1"/>
</dbReference>
<keyword evidence="4" id="KW-1185">Reference proteome</keyword>
<feature type="compositionally biased region" description="Polar residues" evidence="1">
    <location>
        <begin position="480"/>
        <end position="497"/>
    </location>
</feature>
<sequence>MDDPRQPSDKARPTLNVTDGVSSSQRAPPSPEEKKHLSHQTYPEVSESDDSESDDGTDEEGEPETTKKGASPISSTSPSKTNLPAVPLRREDRLSSGTIPPDLLLELRKIIREENRAIVKQEGKRTCLLPATRQSSLVLDRTKDSSPRTSAARLAGSNPQSPTVSQTSISPRASPSVRFSEMALTASKTSRKESIVIEPTALDHKWGTLFDADGHPTKRLEQVLRGLANYIIDEFMPQRSIVVTPEKLAAFYSYHRLEAEPHPFAALFSRPATTSSAPSSPGAPQDFDERLGELFQDLDCQYHLVQAGGDVRSRPRVPGLTPAGFARWMATCARAYPDEEARRLERVVAAFPITAEAAGDGLPERLPRHISRRLLPARPNRKVRQVLDEAVEDFMEDTAGPPADPRRSSSSVFRTVGGGGGSGRTGSGADRRASEVSPRSRYAHPTTSEGEAPLSPGGNPRASESSIGGKAGSGRDSARRTSSNAGRYEPQPQQQRPVTGRLPRTVSDDTPRSSQGLGVYIPPPPIGRTRSGSAYRERLSSRDLLSDPAVATLHGSSPTSPSGAFELSGGRERDRDDGGHRRYGKGGRGGVEESTPRAEMVAESGRRGGNRRSLVVAEDRGPTFEEVFRSQEPRKMR</sequence>
<proteinExistence type="predicted"/>
<dbReference type="Pfam" id="PF24355">
    <property type="entry name" value="DUF7514"/>
    <property type="match status" value="1"/>
</dbReference>
<dbReference type="Proteomes" id="UP001174694">
    <property type="component" value="Unassembled WGS sequence"/>
</dbReference>
<feature type="compositionally biased region" description="Gly residues" evidence="1">
    <location>
        <begin position="416"/>
        <end position="426"/>
    </location>
</feature>
<gene>
    <name evidence="3" type="ORF">NKR23_g7568</name>
</gene>
<dbReference type="PANTHER" id="PTHR39611:SF1">
    <property type="entry name" value="HYDROXYPROLINE-RICH GLYCOPROTEIN DZ-HRGP"/>
    <property type="match status" value="1"/>
</dbReference>
<comment type="caution">
    <text evidence="3">The sequence shown here is derived from an EMBL/GenBank/DDBJ whole genome shotgun (WGS) entry which is preliminary data.</text>
</comment>
<dbReference type="InterPro" id="IPR055936">
    <property type="entry name" value="DUF7514"/>
</dbReference>
<feature type="compositionally biased region" description="Polar residues" evidence="1">
    <location>
        <begin position="157"/>
        <end position="173"/>
    </location>
</feature>
<evidence type="ECO:0000259" key="2">
    <source>
        <dbReference type="Pfam" id="PF24355"/>
    </source>
</evidence>
<feature type="region of interest" description="Disordered" evidence="1">
    <location>
        <begin position="138"/>
        <end position="176"/>
    </location>
</feature>
<dbReference type="EMBL" id="JANBVO010000024">
    <property type="protein sequence ID" value="KAJ9141883.1"/>
    <property type="molecule type" value="Genomic_DNA"/>
</dbReference>
<feature type="compositionally biased region" description="Acidic residues" evidence="1">
    <location>
        <begin position="46"/>
        <end position="63"/>
    </location>
</feature>
<accession>A0AA38VML8</accession>
<dbReference type="AlphaFoldDB" id="A0AA38VML8"/>
<feature type="domain" description="DUF7514" evidence="2">
    <location>
        <begin position="207"/>
        <end position="390"/>
    </location>
</feature>
<feature type="region of interest" description="Disordered" evidence="1">
    <location>
        <begin position="1"/>
        <end position="99"/>
    </location>
</feature>
<feature type="region of interest" description="Disordered" evidence="1">
    <location>
        <begin position="396"/>
        <end position="618"/>
    </location>
</feature>
<reference evidence="3" key="1">
    <citation type="submission" date="2022-07" db="EMBL/GenBank/DDBJ databases">
        <title>Fungi with potential for degradation of polypropylene.</title>
        <authorList>
            <person name="Gostincar C."/>
        </authorList>
    </citation>
    <scope>NUCLEOTIDE SEQUENCE</scope>
    <source>
        <strain evidence="3">EXF-13308</strain>
    </source>
</reference>
<feature type="compositionally biased region" description="Basic and acidic residues" evidence="1">
    <location>
        <begin position="535"/>
        <end position="545"/>
    </location>
</feature>
<feature type="compositionally biased region" description="Basic and acidic residues" evidence="1">
    <location>
        <begin position="569"/>
        <end position="580"/>
    </location>
</feature>
<evidence type="ECO:0000313" key="3">
    <source>
        <dbReference type="EMBL" id="KAJ9141883.1"/>
    </source>
</evidence>
<organism evidence="3 4">
    <name type="scientific">Pleurostoma richardsiae</name>
    <dbReference type="NCBI Taxonomy" id="41990"/>
    <lineage>
        <taxon>Eukaryota</taxon>
        <taxon>Fungi</taxon>
        <taxon>Dikarya</taxon>
        <taxon>Ascomycota</taxon>
        <taxon>Pezizomycotina</taxon>
        <taxon>Sordariomycetes</taxon>
        <taxon>Sordariomycetidae</taxon>
        <taxon>Calosphaeriales</taxon>
        <taxon>Pleurostomataceae</taxon>
        <taxon>Pleurostoma</taxon>
    </lineage>
</organism>